<dbReference type="EMBL" id="QGKX02000095">
    <property type="protein sequence ID" value="KAF3570060.1"/>
    <property type="molecule type" value="Genomic_DNA"/>
</dbReference>
<dbReference type="Proteomes" id="UP000712600">
    <property type="component" value="Unassembled WGS sequence"/>
</dbReference>
<evidence type="ECO:0000313" key="3">
    <source>
        <dbReference type="Proteomes" id="UP000712600"/>
    </source>
</evidence>
<comment type="caution">
    <text evidence="2">The sequence shown here is derived from an EMBL/GenBank/DDBJ whole genome shotgun (WGS) entry which is preliminary data.</text>
</comment>
<sequence>MFSSRMRFIAPASDPVSKPASALVLMVCPCLSLGFSWFELIFPALESVACVLPSSGWVLPASADVMLCICGDAVAFNLVAVL</sequence>
<keyword evidence="1" id="KW-0472">Membrane</keyword>
<dbReference type="AlphaFoldDB" id="A0A8S9RBB7"/>
<proteinExistence type="predicted"/>
<gene>
    <name evidence="2" type="ORF">F2Q69_00061328</name>
</gene>
<protein>
    <submittedName>
        <fullName evidence="2">Uncharacterized protein</fullName>
    </submittedName>
</protein>
<feature type="transmembrane region" description="Helical" evidence="1">
    <location>
        <begin position="21"/>
        <end position="45"/>
    </location>
</feature>
<keyword evidence="1" id="KW-1133">Transmembrane helix</keyword>
<keyword evidence="1" id="KW-0812">Transmembrane</keyword>
<reference evidence="2" key="1">
    <citation type="submission" date="2019-12" db="EMBL/GenBank/DDBJ databases">
        <title>Genome sequencing and annotation of Brassica cretica.</title>
        <authorList>
            <person name="Studholme D.J."/>
            <person name="Sarris P."/>
        </authorList>
    </citation>
    <scope>NUCLEOTIDE SEQUENCE</scope>
    <source>
        <strain evidence="2">PFS-109/04</strain>
        <tissue evidence="2">Leaf</tissue>
    </source>
</reference>
<feature type="transmembrane region" description="Helical" evidence="1">
    <location>
        <begin position="57"/>
        <end position="81"/>
    </location>
</feature>
<accession>A0A8S9RBB7</accession>
<evidence type="ECO:0000313" key="2">
    <source>
        <dbReference type="EMBL" id="KAF3570060.1"/>
    </source>
</evidence>
<name>A0A8S9RBB7_BRACR</name>
<evidence type="ECO:0000256" key="1">
    <source>
        <dbReference type="SAM" id="Phobius"/>
    </source>
</evidence>
<organism evidence="2 3">
    <name type="scientific">Brassica cretica</name>
    <name type="common">Mustard</name>
    <dbReference type="NCBI Taxonomy" id="69181"/>
    <lineage>
        <taxon>Eukaryota</taxon>
        <taxon>Viridiplantae</taxon>
        <taxon>Streptophyta</taxon>
        <taxon>Embryophyta</taxon>
        <taxon>Tracheophyta</taxon>
        <taxon>Spermatophyta</taxon>
        <taxon>Magnoliopsida</taxon>
        <taxon>eudicotyledons</taxon>
        <taxon>Gunneridae</taxon>
        <taxon>Pentapetalae</taxon>
        <taxon>rosids</taxon>
        <taxon>malvids</taxon>
        <taxon>Brassicales</taxon>
        <taxon>Brassicaceae</taxon>
        <taxon>Brassiceae</taxon>
        <taxon>Brassica</taxon>
    </lineage>
</organism>